<dbReference type="EnsemblPlants" id="MELO3C033585.2.1">
    <property type="protein sequence ID" value="MELO3C033585.2.1"/>
    <property type="gene ID" value="MELO3C033585.2"/>
</dbReference>
<protein>
    <submittedName>
        <fullName evidence="2">Uncharacterized protein</fullName>
    </submittedName>
</protein>
<sequence>MPTFFTTSGTTSREMSRKRHSRRRTNKASEMPLPTL</sequence>
<accession>A0A9I9EGZ5</accession>
<feature type="compositionally biased region" description="Polar residues" evidence="1">
    <location>
        <begin position="1"/>
        <end position="11"/>
    </location>
</feature>
<dbReference type="AlphaFoldDB" id="A0A9I9EGZ5"/>
<proteinExistence type="predicted"/>
<name>A0A9I9EGZ5_CUCME</name>
<feature type="compositionally biased region" description="Basic residues" evidence="1">
    <location>
        <begin position="16"/>
        <end position="26"/>
    </location>
</feature>
<evidence type="ECO:0000313" key="2">
    <source>
        <dbReference type="EnsemblPlants" id="MELO3C033585.2.1"/>
    </source>
</evidence>
<evidence type="ECO:0000256" key="1">
    <source>
        <dbReference type="SAM" id="MobiDB-lite"/>
    </source>
</evidence>
<organism evidence="2">
    <name type="scientific">Cucumis melo</name>
    <name type="common">Muskmelon</name>
    <dbReference type="NCBI Taxonomy" id="3656"/>
    <lineage>
        <taxon>Eukaryota</taxon>
        <taxon>Viridiplantae</taxon>
        <taxon>Streptophyta</taxon>
        <taxon>Embryophyta</taxon>
        <taxon>Tracheophyta</taxon>
        <taxon>Spermatophyta</taxon>
        <taxon>Magnoliopsida</taxon>
        <taxon>eudicotyledons</taxon>
        <taxon>Gunneridae</taxon>
        <taxon>Pentapetalae</taxon>
        <taxon>rosids</taxon>
        <taxon>fabids</taxon>
        <taxon>Cucurbitales</taxon>
        <taxon>Cucurbitaceae</taxon>
        <taxon>Benincaseae</taxon>
        <taxon>Cucumis</taxon>
    </lineage>
</organism>
<dbReference type="Gramene" id="MELO3C033585.2.1">
    <property type="protein sequence ID" value="MELO3C033585.2.1"/>
    <property type="gene ID" value="MELO3C033585.2"/>
</dbReference>
<feature type="region of interest" description="Disordered" evidence="1">
    <location>
        <begin position="1"/>
        <end position="36"/>
    </location>
</feature>
<reference evidence="2" key="1">
    <citation type="submission" date="2023-03" db="UniProtKB">
        <authorList>
            <consortium name="EnsemblPlants"/>
        </authorList>
    </citation>
    <scope>IDENTIFICATION</scope>
</reference>